<dbReference type="GO" id="GO:0046872">
    <property type="term" value="F:metal ion binding"/>
    <property type="evidence" value="ECO:0007669"/>
    <property type="project" value="UniProtKB-KW"/>
</dbReference>
<name>A0A4V6PT25_9ACTN</name>
<keyword evidence="5" id="KW-0255">Endonuclease</keyword>
<dbReference type="InterPro" id="IPR009003">
    <property type="entry name" value="Peptidase_S1_PA"/>
</dbReference>
<dbReference type="Pfam" id="PF01223">
    <property type="entry name" value="Endonuclease_NS"/>
    <property type="match status" value="1"/>
</dbReference>
<keyword evidence="5" id="KW-0540">Nuclease</keyword>
<dbReference type="EMBL" id="SNWQ01000012">
    <property type="protein sequence ID" value="TDO45818.1"/>
    <property type="molecule type" value="Genomic_DNA"/>
</dbReference>
<dbReference type="GO" id="GO:0003676">
    <property type="term" value="F:nucleic acid binding"/>
    <property type="evidence" value="ECO:0007669"/>
    <property type="project" value="InterPro"/>
</dbReference>
<evidence type="ECO:0000259" key="4">
    <source>
        <dbReference type="SMART" id="SM00892"/>
    </source>
</evidence>
<dbReference type="PANTHER" id="PTHR13966:SF5">
    <property type="entry name" value="ENDONUCLEASE G, MITOCHONDRIAL"/>
    <property type="match status" value="1"/>
</dbReference>
<dbReference type="InterPro" id="IPR043504">
    <property type="entry name" value="Peptidase_S1_PA_chymotrypsin"/>
</dbReference>
<sequence>MPAKKKAAENNPAQPDEQMSAALREFIRTEGSKYLKDPNVSSIGIGYKIRKGKPTKELSIQFTVSQKVVPEQFGELATEELPASITVAGVEIPTDVVERTYHPDFRVVPEAAVDKRKVRIDPVRPGVSVGHQTITAGTIGAIVYDIETGRPCVLSNWHVLHGEDGELGDVVVQPGPHDDNRTERNLLGPLLRSHLGIAGDGAIAGVEGRDLDPSIFELDVVPDELGDPQLGDKVVKSGRTTGVTHGIVRRVDTIVKLDYGPEAGVVEIGGFEIGIDPGKRPRDDEISKGGDSGAAWMFKAPNGRPTKILAGIHFAGEGPNDPDEHALACLPRSLFQKLGITLVQPEQALVVSGFDPNFLSVPVGVPVLDPAAADDAVQLDGSVKIDYTHFSLTMSRDRKFAHWVAWNVDGGGLKKITRTGIPFIKDPRLSADVQIGDELYRDNRLDRGHLARRADLLWGSLDEAKQANRDSFFFTNITPQMDDFNQRTKDGLWGRLEDAVFADVDVEDLRVSVYGGPVFKEDDRVFRGEKIPREFWKVITFVEAGALKASAFLLTQNLNQLEALELDEFRVFQVSIAELENRTKVRLPEAVHAADTAPPVVEALGPPQPLGDLSQIVWT</sequence>
<dbReference type="InterPro" id="IPR044925">
    <property type="entry name" value="His-Me_finger_sf"/>
</dbReference>
<dbReference type="GO" id="GO:0004519">
    <property type="term" value="F:endonuclease activity"/>
    <property type="evidence" value="ECO:0007669"/>
    <property type="project" value="UniProtKB-KW"/>
</dbReference>
<dbReference type="SMART" id="SM00477">
    <property type="entry name" value="NUC"/>
    <property type="match status" value="1"/>
</dbReference>
<dbReference type="InterPro" id="IPR044929">
    <property type="entry name" value="DNA/RNA_non-sp_Endonuclease_sf"/>
</dbReference>
<dbReference type="GO" id="GO:0016787">
    <property type="term" value="F:hydrolase activity"/>
    <property type="evidence" value="ECO:0007669"/>
    <property type="project" value="InterPro"/>
</dbReference>
<dbReference type="OrthoDB" id="104542at2"/>
<feature type="domain" description="DNA/RNA non-specific endonuclease/pyrophosphatase/phosphodiesterase" evidence="4">
    <location>
        <begin position="386"/>
        <end position="594"/>
    </location>
</feature>
<dbReference type="SUPFAM" id="SSF50494">
    <property type="entry name" value="Trypsin-like serine proteases"/>
    <property type="match status" value="1"/>
</dbReference>
<dbReference type="RefSeq" id="WP_133802439.1">
    <property type="nucleotide sequence ID" value="NZ_SNWQ01000012.1"/>
</dbReference>
<dbReference type="AlphaFoldDB" id="A0A4V6PT25"/>
<dbReference type="Proteomes" id="UP000295388">
    <property type="component" value="Unassembled WGS sequence"/>
</dbReference>
<dbReference type="InterPro" id="IPR020821">
    <property type="entry name" value="ENPP1-3/EXOG-like_nuc-like"/>
</dbReference>
<evidence type="ECO:0000256" key="1">
    <source>
        <dbReference type="PIRSR" id="PIRSR640255-1"/>
    </source>
</evidence>
<comment type="caution">
    <text evidence="5">The sequence shown here is derived from an EMBL/GenBank/DDBJ whole genome shotgun (WGS) entry which is preliminary data.</text>
</comment>
<reference evidence="5 6" key="1">
    <citation type="submission" date="2019-03" db="EMBL/GenBank/DDBJ databases">
        <title>Genomic Encyclopedia of Type Strains, Phase III (KMG-III): the genomes of soil and plant-associated and newly described type strains.</title>
        <authorList>
            <person name="Whitman W."/>
        </authorList>
    </citation>
    <scope>NUCLEOTIDE SEQUENCE [LARGE SCALE GENOMIC DNA]</scope>
    <source>
        <strain evidence="5 6">VKM Ac-2527</strain>
    </source>
</reference>
<feature type="active site" description="Proton acceptor" evidence="1">
    <location>
        <position position="449"/>
    </location>
</feature>
<feature type="domain" description="ENPP1-3/EXOG-like endonuclease/phosphodiesterase" evidence="3">
    <location>
        <begin position="387"/>
        <end position="594"/>
    </location>
</feature>
<keyword evidence="6" id="KW-1185">Reference proteome</keyword>
<dbReference type="Gene3D" id="2.40.10.10">
    <property type="entry name" value="Trypsin-like serine proteases"/>
    <property type="match status" value="1"/>
</dbReference>
<dbReference type="InterPro" id="IPR001604">
    <property type="entry name" value="Endo_G_ENPP1-like_dom"/>
</dbReference>
<dbReference type="SUPFAM" id="SSF54060">
    <property type="entry name" value="His-Me finger endonucleases"/>
    <property type="match status" value="1"/>
</dbReference>
<proteinExistence type="predicted"/>
<protein>
    <submittedName>
        <fullName evidence="5">Endonuclease G</fullName>
    </submittedName>
</protein>
<dbReference type="SMART" id="SM00892">
    <property type="entry name" value="Endonuclease_NS"/>
    <property type="match status" value="1"/>
</dbReference>
<feature type="binding site" evidence="2">
    <location>
        <position position="485"/>
    </location>
    <ligand>
        <name>Mg(2+)</name>
        <dbReference type="ChEBI" id="CHEBI:18420"/>
        <note>catalytic</note>
    </ligand>
</feature>
<organism evidence="5 6">
    <name type="scientific">Kribbella caucasensis</name>
    <dbReference type="NCBI Taxonomy" id="2512215"/>
    <lineage>
        <taxon>Bacteria</taxon>
        <taxon>Bacillati</taxon>
        <taxon>Actinomycetota</taxon>
        <taxon>Actinomycetes</taxon>
        <taxon>Propionibacteriales</taxon>
        <taxon>Kribbellaceae</taxon>
        <taxon>Kribbella</taxon>
    </lineage>
</organism>
<keyword evidence="2" id="KW-0479">Metal-binding</keyword>
<evidence type="ECO:0000313" key="5">
    <source>
        <dbReference type="EMBL" id="TDO45818.1"/>
    </source>
</evidence>
<evidence type="ECO:0000256" key="2">
    <source>
        <dbReference type="PIRSR" id="PIRSR640255-2"/>
    </source>
</evidence>
<keyword evidence="5" id="KW-0378">Hydrolase</keyword>
<dbReference type="PANTHER" id="PTHR13966">
    <property type="entry name" value="ENDONUCLEASE RELATED"/>
    <property type="match status" value="1"/>
</dbReference>
<dbReference type="Gene3D" id="3.40.570.10">
    <property type="entry name" value="Extracellular Endonuclease, subunit A"/>
    <property type="match status" value="1"/>
</dbReference>
<dbReference type="InterPro" id="IPR040255">
    <property type="entry name" value="Non-specific_endonuclease"/>
</dbReference>
<gene>
    <name evidence="5" type="ORF">EV643_112145</name>
</gene>
<accession>A0A4V6PT25</accession>
<evidence type="ECO:0000313" key="6">
    <source>
        <dbReference type="Proteomes" id="UP000295388"/>
    </source>
</evidence>
<dbReference type="CDD" id="cd00091">
    <property type="entry name" value="NUC"/>
    <property type="match status" value="1"/>
</dbReference>
<evidence type="ECO:0000259" key="3">
    <source>
        <dbReference type="SMART" id="SM00477"/>
    </source>
</evidence>